<dbReference type="PROSITE" id="PS50110">
    <property type="entry name" value="RESPONSE_REGULATORY"/>
    <property type="match status" value="1"/>
</dbReference>
<dbReference type="Proteomes" id="UP000321261">
    <property type="component" value="Unassembled WGS sequence"/>
</dbReference>
<dbReference type="EMBL" id="VIWU01000001">
    <property type="protein sequence ID" value="TWF75736.1"/>
    <property type="molecule type" value="Genomic_DNA"/>
</dbReference>
<keyword evidence="3" id="KW-0238">DNA-binding</keyword>
<dbReference type="CDD" id="cd06170">
    <property type="entry name" value="LuxR_C_like"/>
    <property type="match status" value="1"/>
</dbReference>
<reference evidence="8 9" key="1">
    <citation type="submission" date="2019-06" db="EMBL/GenBank/DDBJ databases">
        <title>Sequencing the genomes of 1000 actinobacteria strains.</title>
        <authorList>
            <person name="Klenk H.-P."/>
        </authorList>
    </citation>
    <scope>NUCLEOTIDE SEQUENCE [LARGE SCALE GENOMIC DNA]</scope>
    <source>
        <strain evidence="8 9">DSM 45671</strain>
    </source>
</reference>
<evidence type="ECO:0000256" key="4">
    <source>
        <dbReference type="ARBA" id="ARBA00023163"/>
    </source>
</evidence>
<keyword evidence="9" id="KW-1185">Reference proteome</keyword>
<protein>
    <submittedName>
        <fullName evidence="8">LuxR family two component transcriptional regulator</fullName>
    </submittedName>
</protein>
<evidence type="ECO:0000313" key="8">
    <source>
        <dbReference type="EMBL" id="TWF75736.1"/>
    </source>
</evidence>
<accession>A0A561SLN5</accession>
<dbReference type="GO" id="GO:0006355">
    <property type="term" value="P:regulation of DNA-templated transcription"/>
    <property type="evidence" value="ECO:0007669"/>
    <property type="project" value="InterPro"/>
</dbReference>
<keyword evidence="1 5" id="KW-0597">Phosphoprotein</keyword>
<dbReference type="InterPro" id="IPR016032">
    <property type="entry name" value="Sig_transdc_resp-reg_C-effctor"/>
</dbReference>
<dbReference type="AlphaFoldDB" id="A0A561SLN5"/>
<dbReference type="InterPro" id="IPR011006">
    <property type="entry name" value="CheY-like_superfamily"/>
</dbReference>
<keyword evidence="4" id="KW-0804">Transcription</keyword>
<proteinExistence type="predicted"/>
<evidence type="ECO:0000256" key="5">
    <source>
        <dbReference type="PROSITE-ProRule" id="PRU00169"/>
    </source>
</evidence>
<evidence type="ECO:0000259" key="7">
    <source>
        <dbReference type="PROSITE" id="PS50110"/>
    </source>
</evidence>
<dbReference type="SMART" id="SM00448">
    <property type="entry name" value="REC"/>
    <property type="match status" value="1"/>
</dbReference>
<feature type="domain" description="HTH luxR-type" evidence="6">
    <location>
        <begin position="167"/>
        <end position="232"/>
    </location>
</feature>
<dbReference type="CDD" id="cd17535">
    <property type="entry name" value="REC_NarL-like"/>
    <property type="match status" value="1"/>
</dbReference>
<evidence type="ECO:0000256" key="2">
    <source>
        <dbReference type="ARBA" id="ARBA00023015"/>
    </source>
</evidence>
<dbReference type="Gene3D" id="3.40.50.2300">
    <property type="match status" value="1"/>
</dbReference>
<dbReference type="InterPro" id="IPR001789">
    <property type="entry name" value="Sig_transdc_resp-reg_receiver"/>
</dbReference>
<dbReference type="SMART" id="SM00421">
    <property type="entry name" value="HTH_LUXR"/>
    <property type="match status" value="1"/>
</dbReference>
<dbReference type="PRINTS" id="PR00038">
    <property type="entry name" value="HTHLUXR"/>
</dbReference>
<evidence type="ECO:0000313" key="9">
    <source>
        <dbReference type="Proteomes" id="UP000321261"/>
    </source>
</evidence>
<feature type="modified residue" description="4-aspartylphosphate" evidence="5">
    <location>
        <position position="80"/>
    </location>
</feature>
<organism evidence="8 9">
    <name type="scientific">Pseudonocardia hierapolitana</name>
    <dbReference type="NCBI Taxonomy" id="1128676"/>
    <lineage>
        <taxon>Bacteria</taxon>
        <taxon>Bacillati</taxon>
        <taxon>Actinomycetota</taxon>
        <taxon>Actinomycetes</taxon>
        <taxon>Pseudonocardiales</taxon>
        <taxon>Pseudonocardiaceae</taxon>
        <taxon>Pseudonocardia</taxon>
    </lineage>
</organism>
<comment type="caution">
    <text evidence="8">The sequence shown here is derived from an EMBL/GenBank/DDBJ whole genome shotgun (WGS) entry which is preliminary data.</text>
</comment>
<dbReference type="InterPro" id="IPR058245">
    <property type="entry name" value="NreC/VraR/RcsB-like_REC"/>
</dbReference>
<dbReference type="Pfam" id="PF00072">
    <property type="entry name" value="Response_reg"/>
    <property type="match status" value="1"/>
</dbReference>
<sequence>MRTACQWWHRIRSRVPILTAMDSTDSPVRVVVADDHPFFRDGVTRGLTMSGRIRVVAEAEDGRAALEAIRTERPDVALVDYEMPGVDGLGVVRATVRDQLPTRVLLLSAHTDGPVVFQALQEGAAGYLSKDARRSEIVEAVLDVARGRTVVPAEMAAGLAGEIRMRAQTQGPVLSEREKQVLQGFARGLSMPQVAAELFIGVSTVKTHTQRLYEKLGVSERAAAVAEAMRRGLLE</sequence>
<keyword evidence="2" id="KW-0805">Transcription regulation</keyword>
<dbReference type="InterPro" id="IPR039420">
    <property type="entry name" value="WalR-like"/>
</dbReference>
<dbReference type="PANTHER" id="PTHR43214">
    <property type="entry name" value="TWO-COMPONENT RESPONSE REGULATOR"/>
    <property type="match status" value="1"/>
</dbReference>
<dbReference type="InterPro" id="IPR000792">
    <property type="entry name" value="Tscrpt_reg_LuxR_C"/>
</dbReference>
<evidence type="ECO:0000256" key="3">
    <source>
        <dbReference type="ARBA" id="ARBA00023125"/>
    </source>
</evidence>
<name>A0A561SLN5_9PSEU</name>
<gene>
    <name evidence="8" type="ORF">FHX44_111621</name>
</gene>
<dbReference type="SUPFAM" id="SSF52172">
    <property type="entry name" value="CheY-like"/>
    <property type="match status" value="1"/>
</dbReference>
<dbReference type="PANTHER" id="PTHR43214:SF24">
    <property type="entry name" value="TRANSCRIPTIONAL REGULATORY PROTEIN NARL-RELATED"/>
    <property type="match status" value="1"/>
</dbReference>
<evidence type="ECO:0000256" key="1">
    <source>
        <dbReference type="ARBA" id="ARBA00022553"/>
    </source>
</evidence>
<dbReference type="Pfam" id="PF00196">
    <property type="entry name" value="GerE"/>
    <property type="match status" value="1"/>
</dbReference>
<dbReference type="PROSITE" id="PS50043">
    <property type="entry name" value="HTH_LUXR_2"/>
    <property type="match status" value="1"/>
</dbReference>
<dbReference type="GO" id="GO:0003677">
    <property type="term" value="F:DNA binding"/>
    <property type="evidence" value="ECO:0007669"/>
    <property type="project" value="UniProtKB-KW"/>
</dbReference>
<evidence type="ECO:0000259" key="6">
    <source>
        <dbReference type="PROSITE" id="PS50043"/>
    </source>
</evidence>
<feature type="domain" description="Response regulatory" evidence="7">
    <location>
        <begin position="29"/>
        <end position="145"/>
    </location>
</feature>
<dbReference type="GO" id="GO:0000160">
    <property type="term" value="P:phosphorelay signal transduction system"/>
    <property type="evidence" value="ECO:0007669"/>
    <property type="project" value="InterPro"/>
</dbReference>
<dbReference type="SUPFAM" id="SSF46894">
    <property type="entry name" value="C-terminal effector domain of the bipartite response regulators"/>
    <property type="match status" value="1"/>
</dbReference>